<feature type="domain" description="SET" evidence="2">
    <location>
        <begin position="29"/>
        <end position="140"/>
    </location>
</feature>
<dbReference type="GO" id="GO:0008276">
    <property type="term" value="F:protein methyltransferase activity"/>
    <property type="evidence" value="ECO:0007669"/>
    <property type="project" value="UniProtKB-ARBA"/>
</dbReference>
<reference evidence="3 4" key="1">
    <citation type="journal article" date="2023" name="Arcadia Sci">
        <title>De novo assembly of a long-read Amblyomma americanum tick genome.</title>
        <authorList>
            <person name="Chou S."/>
            <person name="Poskanzer K.E."/>
            <person name="Rollins M."/>
            <person name="Thuy-Boun P.S."/>
        </authorList>
    </citation>
    <scope>NUCLEOTIDE SEQUENCE [LARGE SCALE GENOMIC DNA]</scope>
    <source>
        <strain evidence="3">F_SG_1</strain>
        <tissue evidence="3">Salivary glands</tissue>
    </source>
</reference>
<name>A0AAQ4DPI4_AMBAM</name>
<evidence type="ECO:0000313" key="3">
    <source>
        <dbReference type="EMBL" id="KAK8764374.1"/>
    </source>
</evidence>
<dbReference type="SMART" id="SM00317">
    <property type="entry name" value="SET"/>
    <property type="match status" value="1"/>
</dbReference>
<evidence type="ECO:0000256" key="1">
    <source>
        <dbReference type="SAM" id="MobiDB-lite"/>
    </source>
</evidence>
<dbReference type="Proteomes" id="UP001321473">
    <property type="component" value="Unassembled WGS sequence"/>
</dbReference>
<evidence type="ECO:0000259" key="2">
    <source>
        <dbReference type="PROSITE" id="PS50280"/>
    </source>
</evidence>
<dbReference type="GO" id="GO:0008757">
    <property type="term" value="F:S-adenosylmethionine-dependent methyltransferase activity"/>
    <property type="evidence" value="ECO:0007669"/>
    <property type="project" value="UniProtKB-ARBA"/>
</dbReference>
<dbReference type="Pfam" id="PF21549">
    <property type="entry name" value="PRDM2_PR"/>
    <property type="match status" value="1"/>
</dbReference>
<protein>
    <recommendedName>
        <fullName evidence="2">SET domain-containing protein</fullName>
    </recommendedName>
</protein>
<dbReference type="InterPro" id="IPR001214">
    <property type="entry name" value="SET_dom"/>
</dbReference>
<proteinExistence type="predicted"/>
<dbReference type="AlphaFoldDB" id="A0AAQ4DPI4"/>
<feature type="compositionally biased region" description="Basic and acidic residues" evidence="1">
    <location>
        <begin position="13"/>
        <end position="22"/>
    </location>
</feature>
<dbReference type="SUPFAM" id="SSF82199">
    <property type="entry name" value="SET domain"/>
    <property type="match status" value="1"/>
</dbReference>
<dbReference type="Gene3D" id="2.170.270.10">
    <property type="entry name" value="SET domain"/>
    <property type="match status" value="1"/>
</dbReference>
<dbReference type="GO" id="GO:0008170">
    <property type="term" value="F:N-methyltransferase activity"/>
    <property type="evidence" value="ECO:0007669"/>
    <property type="project" value="UniProtKB-ARBA"/>
</dbReference>
<gene>
    <name evidence="3" type="ORF">V5799_033016</name>
</gene>
<feature type="region of interest" description="Disordered" evidence="1">
    <location>
        <begin position="1"/>
        <end position="23"/>
    </location>
</feature>
<accession>A0AAQ4DPI4</accession>
<comment type="caution">
    <text evidence="3">The sequence shown here is derived from an EMBL/GenBank/DDBJ whole genome shotgun (WGS) entry which is preliminary data.</text>
</comment>
<organism evidence="3 4">
    <name type="scientific">Amblyomma americanum</name>
    <name type="common">Lone star tick</name>
    <dbReference type="NCBI Taxonomy" id="6943"/>
    <lineage>
        <taxon>Eukaryota</taxon>
        <taxon>Metazoa</taxon>
        <taxon>Ecdysozoa</taxon>
        <taxon>Arthropoda</taxon>
        <taxon>Chelicerata</taxon>
        <taxon>Arachnida</taxon>
        <taxon>Acari</taxon>
        <taxon>Parasitiformes</taxon>
        <taxon>Ixodida</taxon>
        <taxon>Ixodoidea</taxon>
        <taxon>Ixodidae</taxon>
        <taxon>Amblyomminae</taxon>
        <taxon>Amblyomma</taxon>
    </lineage>
</organism>
<dbReference type="InterPro" id="IPR046341">
    <property type="entry name" value="SET_dom_sf"/>
</dbReference>
<dbReference type="PROSITE" id="PS50280">
    <property type="entry name" value="SET"/>
    <property type="match status" value="1"/>
</dbReference>
<keyword evidence="4" id="KW-1185">Reference proteome</keyword>
<dbReference type="EMBL" id="JARKHS020028326">
    <property type="protein sequence ID" value="KAK8764374.1"/>
    <property type="molecule type" value="Genomic_DNA"/>
</dbReference>
<evidence type="ECO:0000313" key="4">
    <source>
        <dbReference type="Proteomes" id="UP001321473"/>
    </source>
</evidence>
<feature type="non-terminal residue" evidence="3">
    <location>
        <position position="161"/>
    </location>
</feature>
<sequence length="161" mass="18212">MALQAVSKRLRRSQVDDGDPLRANKTVPEGLSIRRSTIKGAQYGVFTLKPLPKRVYFGPYEGVKMEDNGERNGYIWEVRKDGKMFLIDGRPLDRSNWMRYVNCAASPQEANLVAFTRYGNIYYRTRNAVGAGEELFLWYGEAFARELGLLGKPRGSGPSAR</sequence>